<feature type="transmembrane region" description="Helical" evidence="8">
    <location>
        <begin position="234"/>
        <end position="252"/>
    </location>
</feature>
<feature type="transmembrane region" description="Helical" evidence="8">
    <location>
        <begin position="103"/>
        <end position="123"/>
    </location>
</feature>
<comment type="caution">
    <text evidence="9">The sequence shown here is derived from an EMBL/GenBank/DDBJ whole genome shotgun (WGS) entry which is preliminary data.</text>
</comment>
<reference evidence="10" key="1">
    <citation type="journal article" date="2019" name="Syst. Appl. Microbiol.">
        <title>Flavobacterium circumlabens sp. nov. and Flavobacterium cupreum sp. nov., two psychrotrophic species isolated from Antarctic environmental samples.</title>
        <authorList>
            <person name="Kralova S."/>
            <person name="Busse H.-J."/>
            <person name="Svec P."/>
            <person name="Maslanova I."/>
            <person name="Stankova E."/>
            <person name="Bartak M."/>
            <person name="Sedlacek I."/>
        </authorList>
    </citation>
    <scope>NUCLEOTIDE SEQUENCE [LARGE SCALE GENOMIC DNA]</scope>
    <source>
        <strain evidence="10">CCM 8825</strain>
    </source>
</reference>
<proteinExistence type="inferred from homology"/>
<dbReference type="GO" id="GO:0005886">
    <property type="term" value="C:plasma membrane"/>
    <property type="evidence" value="ECO:0007669"/>
    <property type="project" value="UniProtKB-SubCell"/>
</dbReference>
<organism evidence="9 10">
    <name type="scientific">Flavobacterium cupreum</name>
    <dbReference type="NCBI Taxonomy" id="2133766"/>
    <lineage>
        <taxon>Bacteria</taxon>
        <taxon>Pseudomonadati</taxon>
        <taxon>Bacteroidota</taxon>
        <taxon>Flavobacteriia</taxon>
        <taxon>Flavobacteriales</taxon>
        <taxon>Flavobacteriaceae</taxon>
        <taxon>Flavobacterium</taxon>
    </lineage>
</organism>
<keyword evidence="3" id="KW-0813">Transport</keyword>
<dbReference type="RefSeq" id="WP_127336440.1">
    <property type="nucleotide sequence ID" value="NZ_QWDM01000001.1"/>
</dbReference>
<evidence type="ECO:0000256" key="6">
    <source>
        <dbReference type="ARBA" id="ARBA00022989"/>
    </source>
</evidence>
<dbReference type="PANTHER" id="PTHR30269">
    <property type="entry name" value="TRANSMEMBRANE PROTEIN YFCA"/>
    <property type="match status" value="1"/>
</dbReference>
<evidence type="ECO:0000313" key="10">
    <source>
        <dbReference type="Proteomes" id="UP000288102"/>
    </source>
</evidence>
<feature type="transmembrane region" description="Helical" evidence="8">
    <location>
        <begin position="143"/>
        <end position="173"/>
    </location>
</feature>
<comment type="subcellular location">
    <subcellularLocation>
        <location evidence="1 8">Cell membrane</location>
        <topology evidence="1 8">Multi-pass membrane protein</topology>
    </subcellularLocation>
</comment>
<sequence length="254" mass="27507">MEQYTIEVLLFFAAVAGSVLNAVAGGGGFIAFPSLVFAGASPVSANAISTVALWPGNIASAKAFHNDIKASRRTLIYLLFISGLGGFLGAMLLILASSKTFEFLVPYFLLFSWLLFSFSSKILEYFKAKKQTQESFSYDHKKFAPLLLLGIYGGYFGAGLGMMVLTVFTFYGMKSLNEMNGLKVLMVAVNNGVAALTLLFSGLIDWHFTLVMIAGALIGGYYGASLTRKINQDILKKIIIIIGGLITLYFFTAK</sequence>
<dbReference type="Pfam" id="PF01925">
    <property type="entry name" value="TauE"/>
    <property type="match status" value="1"/>
</dbReference>
<keyword evidence="6 8" id="KW-1133">Transmembrane helix</keyword>
<keyword evidence="10" id="KW-1185">Reference proteome</keyword>
<evidence type="ECO:0000256" key="2">
    <source>
        <dbReference type="ARBA" id="ARBA00009142"/>
    </source>
</evidence>
<feature type="transmembrane region" description="Helical" evidence="8">
    <location>
        <begin position="75"/>
        <end position="97"/>
    </location>
</feature>
<dbReference type="OrthoDB" id="9807082at2"/>
<keyword evidence="5 8" id="KW-0812">Transmembrane</keyword>
<dbReference type="PANTHER" id="PTHR30269:SF0">
    <property type="entry name" value="MEMBRANE TRANSPORTER PROTEIN YFCA-RELATED"/>
    <property type="match status" value="1"/>
</dbReference>
<evidence type="ECO:0000313" key="9">
    <source>
        <dbReference type="EMBL" id="RUT72144.1"/>
    </source>
</evidence>
<accession>A0A434ACQ7</accession>
<evidence type="ECO:0000256" key="8">
    <source>
        <dbReference type="RuleBase" id="RU363041"/>
    </source>
</evidence>
<evidence type="ECO:0000256" key="1">
    <source>
        <dbReference type="ARBA" id="ARBA00004651"/>
    </source>
</evidence>
<evidence type="ECO:0000256" key="3">
    <source>
        <dbReference type="ARBA" id="ARBA00022448"/>
    </source>
</evidence>
<dbReference type="AlphaFoldDB" id="A0A434ACQ7"/>
<gene>
    <name evidence="9" type="ORF">D0817_00550</name>
</gene>
<evidence type="ECO:0000256" key="5">
    <source>
        <dbReference type="ARBA" id="ARBA00022692"/>
    </source>
</evidence>
<comment type="similarity">
    <text evidence="2 8">Belongs to the 4-toluene sulfonate uptake permease (TSUP) (TC 2.A.102) family.</text>
</comment>
<dbReference type="InterPro" id="IPR052017">
    <property type="entry name" value="TSUP"/>
</dbReference>
<evidence type="ECO:0000256" key="7">
    <source>
        <dbReference type="ARBA" id="ARBA00023136"/>
    </source>
</evidence>
<evidence type="ECO:0000256" key="4">
    <source>
        <dbReference type="ARBA" id="ARBA00022475"/>
    </source>
</evidence>
<keyword evidence="4 8" id="KW-1003">Cell membrane</keyword>
<protein>
    <recommendedName>
        <fullName evidence="8">Probable membrane transporter protein</fullName>
    </recommendedName>
</protein>
<feature type="transmembrane region" description="Helical" evidence="8">
    <location>
        <begin position="193"/>
        <end position="222"/>
    </location>
</feature>
<dbReference type="InterPro" id="IPR002781">
    <property type="entry name" value="TM_pro_TauE-like"/>
</dbReference>
<dbReference type="EMBL" id="QWDM01000001">
    <property type="protein sequence ID" value="RUT72144.1"/>
    <property type="molecule type" value="Genomic_DNA"/>
</dbReference>
<keyword evidence="7 8" id="KW-0472">Membrane</keyword>
<name>A0A434ACQ7_9FLAO</name>
<dbReference type="Proteomes" id="UP000288102">
    <property type="component" value="Unassembled WGS sequence"/>
</dbReference>